<dbReference type="EMBL" id="SLWB01000006">
    <property type="protein sequence ID" value="TCN68471.1"/>
    <property type="molecule type" value="Genomic_DNA"/>
</dbReference>
<evidence type="ECO:0000313" key="1">
    <source>
        <dbReference type="EMBL" id="TCN68471.1"/>
    </source>
</evidence>
<dbReference type="AlphaFoldDB" id="A0A4R2EJ04"/>
<evidence type="ECO:0000313" key="2">
    <source>
        <dbReference type="Proteomes" id="UP000294830"/>
    </source>
</evidence>
<comment type="caution">
    <text evidence="1">The sequence shown here is derived from an EMBL/GenBank/DDBJ whole genome shotgun (WGS) entry which is preliminary data.</text>
</comment>
<dbReference type="Proteomes" id="UP000294830">
    <property type="component" value="Unassembled WGS sequence"/>
</dbReference>
<name>A0A4R2EJ04_9BACT</name>
<gene>
    <name evidence="1" type="ORF">CLV25_10653</name>
</gene>
<sequence>MVMPASKVSYTYLQHRYNLSHLLVKPTFMMGLTIIPYHRLTYLLDRFNPSSTWV</sequence>
<organism evidence="1 2">
    <name type="scientific">Acetobacteroides hydrogenigenes</name>
    <dbReference type="NCBI Taxonomy" id="979970"/>
    <lineage>
        <taxon>Bacteria</taxon>
        <taxon>Pseudomonadati</taxon>
        <taxon>Bacteroidota</taxon>
        <taxon>Bacteroidia</taxon>
        <taxon>Bacteroidales</taxon>
        <taxon>Rikenellaceae</taxon>
        <taxon>Acetobacteroides</taxon>
    </lineage>
</organism>
<keyword evidence="2" id="KW-1185">Reference proteome</keyword>
<proteinExistence type="predicted"/>
<reference evidence="1 2" key="1">
    <citation type="submission" date="2019-03" db="EMBL/GenBank/DDBJ databases">
        <title>Genomic Encyclopedia of Archaeal and Bacterial Type Strains, Phase II (KMG-II): from individual species to whole genera.</title>
        <authorList>
            <person name="Goeker M."/>
        </authorList>
    </citation>
    <scope>NUCLEOTIDE SEQUENCE [LARGE SCALE GENOMIC DNA]</scope>
    <source>
        <strain evidence="1 2">RL-C</strain>
    </source>
</reference>
<accession>A0A4R2EJ04</accession>
<protein>
    <submittedName>
        <fullName evidence="1">Uncharacterized protein</fullName>
    </submittedName>
</protein>